<dbReference type="AlphaFoldDB" id="A0A4Y2IDH2"/>
<evidence type="ECO:0000313" key="1">
    <source>
        <dbReference type="EMBL" id="GBM75698.1"/>
    </source>
</evidence>
<gene>
    <name evidence="1" type="ORF">AVEN_87388_1</name>
</gene>
<keyword evidence="2" id="KW-1185">Reference proteome</keyword>
<accession>A0A4Y2IDH2</accession>
<reference evidence="1 2" key="1">
    <citation type="journal article" date="2019" name="Sci. Rep.">
        <title>Orb-weaving spider Araneus ventricosus genome elucidates the spidroin gene catalogue.</title>
        <authorList>
            <person name="Kono N."/>
            <person name="Nakamura H."/>
            <person name="Ohtoshi R."/>
            <person name="Moran D.A.P."/>
            <person name="Shinohara A."/>
            <person name="Yoshida Y."/>
            <person name="Fujiwara M."/>
            <person name="Mori M."/>
            <person name="Tomita M."/>
            <person name="Arakawa K."/>
        </authorList>
    </citation>
    <scope>NUCLEOTIDE SEQUENCE [LARGE SCALE GENOMIC DNA]</scope>
</reference>
<organism evidence="1 2">
    <name type="scientific">Araneus ventricosus</name>
    <name type="common">Orbweaver spider</name>
    <name type="synonym">Epeira ventricosa</name>
    <dbReference type="NCBI Taxonomy" id="182803"/>
    <lineage>
        <taxon>Eukaryota</taxon>
        <taxon>Metazoa</taxon>
        <taxon>Ecdysozoa</taxon>
        <taxon>Arthropoda</taxon>
        <taxon>Chelicerata</taxon>
        <taxon>Arachnida</taxon>
        <taxon>Araneae</taxon>
        <taxon>Araneomorphae</taxon>
        <taxon>Entelegynae</taxon>
        <taxon>Araneoidea</taxon>
        <taxon>Araneidae</taxon>
        <taxon>Araneus</taxon>
    </lineage>
</organism>
<sequence>MRSCCRSVCFLLLIDSKSPPRVGRTWRSTRRVVHFGPWCINWPASQTFGWSAQGDQATAVNFWDSALRAEARKIVHGRTPKDNHSYTAALKIVKNPDTPLELILTPTETTDPKPSTSATRNEETITVILSDWSALLKAHNVSL</sequence>
<comment type="caution">
    <text evidence="1">The sequence shown here is derived from an EMBL/GenBank/DDBJ whole genome shotgun (WGS) entry which is preliminary data.</text>
</comment>
<protein>
    <submittedName>
        <fullName evidence="1">Uncharacterized protein</fullName>
    </submittedName>
</protein>
<name>A0A4Y2IDH2_ARAVE</name>
<evidence type="ECO:0000313" key="2">
    <source>
        <dbReference type="Proteomes" id="UP000499080"/>
    </source>
</evidence>
<dbReference type="Proteomes" id="UP000499080">
    <property type="component" value="Unassembled WGS sequence"/>
</dbReference>
<proteinExistence type="predicted"/>
<dbReference type="EMBL" id="BGPR01002572">
    <property type="protein sequence ID" value="GBM75698.1"/>
    <property type="molecule type" value="Genomic_DNA"/>
</dbReference>